<proteinExistence type="predicted"/>
<gene>
    <name evidence="1" type="ORF">KSS94_02870</name>
</gene>
<sequence>MAASKDQSDNAGVTAGVLAGWPFLIEFDCARLDQLWARHGLTPGGTGFASSHLQFEVATSSQHACFTNCTLGPLHLQALVNPAGDQRLRIKRPLLNGVQLSLQQAFGRPLRSIAEVRRIVPGQQAELYLDIDLAANYGHYDSQGRVSLGWGNSPQFGLSGEGNGLDVVPYQVYFAGLPAADKFIDLGGLRSESDVVLKPMEFVLRYVGEQAQSLMLHPLIHGKNVGVFPPSYSKWSSPDSGVGMALDPMHYTDLVPGDVAASPSLLFPQKVAYHPSIRNVAGEIRVEFAQQPSRPQAPVTAVPGLSLEPMVKVVSAGQVAEFELLPAQAGDQPPQWSVNGTRNHFTPDGWRCRVTPKAMRAAASQGEGTEPINLEARCEFVTVSALLAGATFTASIVALGGAPTGYLRADLISGGQWKIRLCYLDKEGNEAVISLDDMYADGVNCFVARNGLIEPHGDEPYCIVRAYDYHGDTGVWAFMVLPVPLLDTQTVLGLGIT</sequence>
<dbReference type="EMBL" id="CP077076">
    <property type="protein sequence ID" value="QXH52096.1"/>
    <property type="molecule type" value="Genomic_DNA"/>
</dbReference>
<reference evidence="1" key="1">
    <citation type="journal article" date="2021" name="Microorganisms">
        <title>The Ever-Expanding Pseudomonas Genus: Description of 43 New Species and Partition of the Pseudomonas putida Group.</title>
        <authorList>
            <person name="Girard L."/>
            <person name="Lood C."/>
            <person name="Hofte M."/>
            <person name="Vandamme P."/>
            <person name="Rokni-Zadeh H."/>
            <person name="van Noort V."/>
            <person name="Lavigne R."/>
            <person name="De Mot R."/>
        </authorList>
    </citation>
    <scope>NUCLEOTIDE SEQUENCE</scope>
    <source>
        <strain evidence="1">COW40</strain>
    </source>
</reference>
<dbReference type="RefSeq" id="WP_217841560.1">
    <property type="nucleotide sequence ID" value="NZ_CP077076.1"/>
</dbReference>
<keyword evidence="2" id="KW-1185">Reference proteome</keyword>
<protein>
    <recommendedName>
        <fullName evidence="3">DUF2169 domain-containing protein</fullName>
    </recommendedName>
</protein>
<evidence type="ECO:0000313" key="1">
    <source>
        <dbReference type="EMBL" id="QXH52096.1"/>
    </source>
</evidence>
<evidence type="ECO:0000313" key="2">
    <source>
        <dbReference type="Proteomes" id="UP001046350"/>
    </source>
</evidence>
<organism evidence="1 2">
    <name type="scientific">Pseudomonas fakonensis</name>
    <dbReference type="NCBI Taxonomy" id="2842355"/>
    <lineage>
        <taxon>Bacteria</taxon>
        <taxon>Pseudomonadati</taxon>
        <taxon>Pseudomonadota</taxon>
        <taxon>Gammaproteobacteria</taxon>
        <taxon>Pseudomonadales</taxon>
        <taxon>Pseudomonadaceae</taxon>
        <taxon>Pseudomonas</taxon>
    </lineage>
</organism>
<dbReference type="Proteomes" id="UP001046350">
    <property type="component" value="Chromosome"/>
</dbReference>
<accession>A0ABX8N6V6</accession>
<name>A0ABX8N6V6_9PSED</name>
<evidence type="ECO:0008006" key="3">
    <source>
        <dbReference type="Google" id="ProtNLM"/>
    </source>
</evidence>